<gene>
    <name evidence="2" type="ORF">CEPID_09990</name>
</gene>
<keyword evidence="3" id="KW-1185">Reference proteome</keyword>
<dbReference type="EMBL" id="CP011541">
    <property type="protein sequence ID" value="AKK03837.1"/>
    <property type="molecule type" value="Genomic_DNA"/>
</dbReference>
<dbReference type="Proteomes" id="UP000035368">
    <property type="component" value="Chromosome"/>
</dbReference>
<feature type="transmembrane region" description="Helical" evidence="1">
    <location>
        <begin position="36"/>
        <end position="54"/>
    </location>
</feature>
<reference evidence="2 3" key="1">
    <citation type="submission" date="2015-05" db="EMBL/GenBank/DDBJ databases">
        <title>Complete genome sequence of Corynebacterium epidermidicanis DSM 45586, isolated from the skin of a dog suffering from pruritus.</title>
        <authorList>
            <person name="Ruckert C."/>
            <person name="Albersmeier A."/>
            <person name="Winkler A."/>
            <person name="Tauch A."/>
        </authorList>
    </citation>
    <scope>NUCLEOTIDE SEQUENCE [LARGE SCALE GENOMIC DNA]</scope>
    <source>
        <strain evidence="2 3">DSM 45586</strain>
    </source>
</reference>
<name>A0A0G3GYA7_9CORY</name>
<evidence type="ECO:0000256" key="1">
    <source>
        <dbReference type="SAM" id="Phobius"/>
    </source>
</evidence>
<keyword evidence="1" id="KW-0812">Transmembrane</keyword>
<evidence type="ECO:0000313" key="3">
    <source>
        <dbReference type="Proteomes" id="UP000035368"/>
    </source>
</evidence>
<organism evidence="2 3">
    <name type="scientific">Corynebacterium epidermidicanis</name>
    <dbReference type="NCBI Taxonomy" id="1050174"/>
    <lineage>
        <taxon>Bacteria</taxon>
        <taxon>Bacillati</taxon>
        <taxon>Actinomycetota</taxon>
        <taxon>Actinomycetes</taxon>
        <taxon>Mycobacteriales</taxon>
        <taxon>Corynebacteriaceae</taxon>
        <taxon>Corynebacterium</taxon>
    </lineage>
</organism>
<proteinExistence type="predicted"/>
<dbReference type="AlphaFoldDB" id="A0A0G3GYA7"/>
<dbReference type="STRING" id="1050174.CEPID_09990"/>
<protein>
    <recommendedName>
        <fullName evidence="4">Glucitol operon activator</fullName>
    </recommendedName>
</protein>
<keyword evidence="1" id="KW-0472">Membrane</keyword>
<accession>A0A0G3GYA7</accession>
<evidence type="ECO:0000313" key="2">
    <source>
        <dbReference type="EMBL" id="AKK03837.1"/>
    </source>
</evidence>
<keyword evidence="1" id="KW-1133">Transmembrane helix</keyword>
<dbReference type="PATRIC" id="fig|1050174.4.peg.2015"/>
<sequence>MRFSHVVFILLAVAATLGLAYWQWTRFRSGSGTFQNLGYAIQWPAFGAFIVYAYRRYIQLENEYYDTGVAPVELEKQRAQERGVMTEISEEFLPTRMNTDVEEFNRRNQPKRRRSE</sequence>
<evidence type="ECO:0008006" key="4">
    <source>
        <dbReference type="Google" id="ProtNLM"/>
    </source>
</evidence>
<dbReference type="KEGG" id="cei:CEPID_09990"/>